<keyword evidence="4" id="KW-1185">Reference proteome</keyword>
<dbReference type="EMBL" id="JBHSKJ010000022">
    <property type="protein sequence ID" value="MFC5148891.1"/>
    <property type="molecule type" value="Genomic_DNA"/>
</dbReference>
<dbReference type="GO" id="GO:0016746">
    <property type="term" value="F:acyltransferase activity"/>
    <property type="evidence" value="ECO:0007669"/>
    <property type="project" value="UniProtKB-KW"/>
</dbReference>
<organism evidence="3 4">
    <name type="scientific">Streptomyces aureoversilis</name>
    <dbReference type="NCBI Taxonomy" id="67277"/>
    <lineage>
        <taxon>Bacteria</taxon>
        <taxon>Bacillati</taxon>
        <taxon>Actinomycetota</taxon>
        <taxon>Actinomycetes</taxon>
        <taxon>Kitasatosporales</taxon>
        <taxon>Streptomycetaceae</taxon>
        <taxon>Streptomyces</taxon>
    </lineage>
</organism>
<evidence type="ECO:0000313" key="3">
    <source>
        <dbReference type="EMBL" id="MFC5148891.1"/>
    </source>
</evidence>
<comment type="caution">
    <text evidence="3">The sequence shown here is derived from an EMBL/GenBank/DDBJ whole genome shotgun (WGS) entry which is preliminary data.</text>
</comment>
<gene>
    <name evidence="3" type="ORF">ACFPP6_29920</name>
</gene>
<evidence type="ECO:0000259" key="2">
    <source>
        <dbReference type="PROSITE" id="PS51186"/>
    </source>
</evidence>
<dbReference type="RefSeq" id="WP_382049355.1">
    <property type="nucleotide sequence ID" value="NZ_JBHSKJ010000022.1"/>
</dbReference>
<protein>
    <submittedName>
        <fullName evidence="3">GNAT family N-acetyltransferase</fullName>
        <ecNumber evidence="3">2.3.1.-</ecNumber>
    </submittedName>
</protein>
<accession>A0ABW0A7B1</accession>
<dbReference type="CDD" id="cd04301">
    <property type="entry name" value="NAT_SF"/>
    <property type="match status" value="1"/>
</dbReference>
<dbReference type="Proteomes" id="UP001596222">
    <property type="component" value="Unassembled WGS sequence"/>
</dbReference>
<keyword evidence="3" id="KW-0012">Acyltransferase</keyword>
<dbReference type="Pfam" id="PF00583">
    <property type="entry name" value="Acetyltransf_1"/>
    <property type="match status" value="1"/>
</dbReference>
<evidence type="ECO:0000313" key="4">
    <source>
        <dbReference type="Proteomes" id="UP001596222"/>
    </source>
</evidence>
<feature type="domain" description="N-acetyltransferase" evidence="2">
    <location>
        <begin position="26"/>
        <end position="89"/>
    </location>
</feature>
<keyword evidence="3" id="KW-0808">Transferase</keyword>
<evidence type="ECO:0000256" key="1">
    <source>
        <dbReference type="SAM" id="MobiDB-lite"/>
    </source>
</evidence>
<dbReference type="Gene3D" id="3.40.630.30">
    <property type="match status" value="1"/>
</dbReference>
<sequence length="89" mass="9733">MVPGGRTVVAGEDRQSGDGQVGGPLRENARRRGITTALMDRVRQAATEAGCPRVEWTADQDNPTALAFYRALGIRPHNGKALYRIEQTR</sequence>
<feature type="region of interest" description="Disordered" evidence="1">
    <location>
        <begin position="1"/>
        <end position="26"/>
    </location>
</feature>
<dbReference type="InterPro" id="IPR000182">
    <property type="entry name" value="GNAT_dom"/>
</dbReference>
<dbReference type="PROSITE" id="PS51186">
    <property type="entry name" value="GNAT"/>
    <property type="match status" value="1"/>
</dbReference>
<dbReference type="InterPro" id="IPR016181">
    <property type="entry name" value="Acyl_CoA_acyltransferase"/>
</dbReference>
<dbReference type="SUPFAM" id="SSF55729">
    <property type="entry name" value="Acyl-CoA N-acyltransferases (Nat)"/>
    <property type="match status" value="1"/>
</dbReference>
<name>A0ABW0A7B1_9ACTN</name>
<dbReference type="EC" id="2.3.1.-" evidence="3"/>
<reference evidence="4" key="1">
    <citation type="journal article" date="2019" name="Int. J. Syst. Evol. Microbiol.">
        <title>The Global Catalogue of Microorganisms (GCM) 10K type strain sequencing project: providing services to taxonomists for standard genome sequencing and annotation.</title>
        <authorList>
            <consortium name="The Broad Institute Genomics Platform"/>
            <consortium name="The Broad Institute Genome Sequencing Center for Infectious Disease"/>
            <person name="Wu L."/>
            <person name="Ma J."/>
        </authorList>
    </citation>
    <scope>NUCLEOTIDE SEQUENCE [LARGE SCALE GENOMIC DNA]</scope>
    <source>
        <strain evidence="4">CGMCC 4.1641</strain>
    </source>
</reference>
<proteinExistence type="predicted"/>